<dbReference type="AlphaFoldDB" id="A0A1F4TNR4"/>
<keyword evidence="4 5" id="KW-0472">Membrane</keyword>
<organism evidence="7 8">
    <name type="scientific">candidate division WOR-1 bacterium RIFOXYC2_FULL_41_25</name>
    <dbReference type="NCBI Taxonomy" id="1802586"/>
    <lineage>
        <taxon>Bacteria</taxon>
        <taxon>Bacillati</taxon>
        <taxon>Saganbacteria</taxon>
    </lineage>
</organism>
<dbReference type="GO" id="GO:0055085">
    <property type="term" value="P:transmembrane transport"/>
    <property type="evidence" value="ECO:0007669"/>
    <property type="project" value="InterPro"/>
</dbReference>
<sequence>MQNNFLEISEIIFLTLKVSGTALLISVVFGISLGFFVALRTFPGKKILVTAINTGMGLPPVVVGLLVMIFLWRSGPLGFFEWIYTPIAMVIAQTILATPIIAGLTLATIQSVPQKMIWQARALGARGWDLVWLLVRETKLSLLAAVMAGFGGIISEVGAVMMVGGNIKGETRVMTTAIVLEAQKGNINFAIILGVFLLALSFSVNLGLTLIQQKVRKS</sequence>
<gene>
    <name evidence="7" type="ORF">A2462_08130</name>
</gene>
<evidence type="ECO:0000313" key="8">
    <source>
        <dbReference type="Proteomes" id="UP000177309"/>
    </source>
</evidence>
<evidence type="ECO:0000256" key="1">
    <source>
        <dbReference type="ARBA" id="ARBA00004141"/>
    </source>
</evidence>
<evidence type="ECO:0000259" key="6">
    <source>
        <dbReference type="PROSITE" id="PS50928"/>
    </source>
</evidence>
<comment type="caution">
    <text evidence="7">The sequence shown here is derived from an EMBL/GenBank/DDBJ whole genome shotgun (WGS) entry which is preliminary data.</text>
</comment>
<dbReference type="PROSITE" id="PS50928">
    <property type="entry name" value="ABC_TM1"/>
    <property type="match status" value="1"/>
</dbReference>
<comment type="similarity">
    <text evidence="5">Belongs to the binding-protein-dependent transport system permease family.</text>
</comment>
<dbReference type="SUPFAM" id="SSF161098">
    <property type="entry name" value="MetI-like"/>
    <property type="match status" value="1"/>
</dbReference>
<keyword evidence="3 5" id="KW-1133">Transmembrane helix</keyword>
<keyword evidence="2 5" id="KW-0812">Transmembrane</keyword>
<dbReference type="Gene3D" id="1.10.3720.10">
    <property type="entry name" value="MetI-like"/>
    <property type="match status" value="1"/>
</dbReference>
<feature type="domain" description="ABC transmembrane type-1" evidence="6">
    <location>
        <begin position="12"/>
        <end position="208"/>
    </location>
</feature>
<dbReference type="PANTHER" id="PTHR43632:SF1">
    <property type="entry name" value="PERMEASE COMPONENT OF TUNGSTATE ABC TRANSPORTER"/>
    <property type="match status" value="1"/>
</dbReference>
<feature type="transmembrane region" description="Helical" evidence="5">
    <location>
        <begin position="51"/>
        <end position="71"/>
    </location>
</feature>
<protein>
    <submittedName>
        <fullName evidence="7">Tungstate transporter permease</fullName>
    </submittedName>
</protein>
<dbReference type="Pfam" id="PF00528">
    <property type="entry name" value="BPD_transp_1"/>
    <property type="match status" value="1"/>
</dbReference>
<dbReference type="InterPro" id="IPR049783">
    <property type="entry name" value="ABC_perm_TupB-like"/>
</dbReference>
<dbReference type="GO" id="GO:0005886">
    <property type="term" value="C:plasma membrane"/>
    <property type="evidence" value="ECO:0007669"/>
    <property type="project" value="UniProtKB-SubCell"/>
</dbReference>
<keyword evidence="5" id="KW-0813">Transport</keyword>
<accession>A0A1F4TNR4</accession>
<evidence type="ECO:0000256" key="4">
    <source>
        <dbReference type="ARBA" id="ARBA00023136"/>
    </source>
</evidence>
<feature type="transmembrane region" description="Helical" evidence="5">
    <location>
        <begin position="20"/>
        <end position="39"/>
    </location>
</feature>
<dbReference type="PANTHER" id="PTHR43632">
    <property type="entry name" value="PERMEASE COMPONENT OF TUNGSTATE ABC TRANSPORTER"/>
    <property type="match status" value="1"/>
</dbReference>
<evidence type="ECO:0000256" key="2">
    <source>
        <dbReference type="ARBA" id="ARBA00022692"/>
    </source>
</evidence>
<feature type="transmembrane region" description="Helical" evidence="5">
    <location>
        <begin position="142"/>
        <end position="167"/>
    </location>
</feature>
<feature type="transmembrane region" description="Helical" evidence="5">
    <location>
        <begin position="83"/>
        <end position="109"/>
    </location>
</feature>
<feature type="transmembrane region" description="Helical" evidence="5">
    <location>
        <begin position="187"/>
        <end position="211"/>
    </location>
</feature>
<evidence type="ECO:0000256" key="3">
    <source>
        <dbReference type="ARBA" id="ARBA00022989"/>
    </source>
</evidence>
<dbReference type="Proteomes" id="UP000177309">
    <property type="component" value="Unassembled WGS sequence"/>
</dbReference>
<evidence type="ECO:0000313" key="7">
    <source>
        <dbReference type="EMBL" id="OGC34180.1"/>
    </source>
</evidence>
<proteinExistence type="inferred from homology"/>
<evidence type="ECO:0000256" key="5">
    <source>
        <dbReference type="RuleBase" id="RU363032"/>
    </source>
</evidence>
<dbReference type="InterPro" id="IPR000515">
    <property type="entry name" value="MetI-like"/>
</dbReference>
<dbReference type="NCBIfam" id="NF038017">
    <property type="entry name" value="ABC_perm1"/>
    <property type="match status" value="1"/>
</dbReference>
<reference evidence="7 8" key="1">
    <citation type="journal article" date="2016" name="Nat. Commun.">
        <title>Thousands of microbial genomes shed light on interconnected biogeochemical processes in an aquifer system.</title>
        <authorList>
            <person name="Anantharaman K."/>
            <person name="Brown C.T."/>
            <person name="Hug L.A."/>
            <person name="Sharon I."/>
            <person name="Castelle C.J."/>
            <person name="Probst A.J."/>
            <person name="Thomas B.C."/>
            <person name="Singh A."/>
            <person name="Wilkins M.J."/>
            <person name="Karaoz U."/>
            <person name="Brodie E.L."/>
            <person name="Williams K.H."/>
            <person name="Hubbard S.S."/>
            <person name="Banfield J.F."/>
        </authorList>
    </citation>
    <scope>NUCLEOTIDE SEQUENCE [LARGE SCALE GENOMIC DNA]</scope>
</reference>
<dbReference type="EMBL" id="MEUI01000021">
    <property type="protein sequence ID" value="OGC34180.1"/>
    <property type="molecule type" value="Genomic_DNA"/>
</dbReference>
<dbReference type="CDD" id="cd06261">
    <property type="entry name" value="TM_PBP2"/>
    <property type="match status" value="1"/>
</dbReference>
<name>A0A1F4TNR4_UNCSA</name>
<dbReference type="InterPro" id="IPR035906">
    <property type="entry name" value="MetI-like_sf"/>
</dbReference>
<comment type="subcellular location">
    <subcellularLocation>
        <location evidence="5">Cell membrane</location>
        <topology evidence="5">Multi-pass membrane protein</topology>
    </subcellularLocation>
    <subcellularLocation>
        <location evidence="1">Membrane</location>
        <topology evidence="1">Multi-pass membrane protein</topology>
    </subcellularLocation>
</comment>